<name>A0ACC2Z5V7_9PEZI</name>
<reference evidence="1" key="1">
    <citation type="submission" date="2022-10" db="EMBL/GenBank/DDBJ databases">
        <title>Culturing micro-colonial fungi from biological soil crusts in the Mojave desert and describing Neophaeococcomyces mojavensis, and introducing the new genera and species Taxawa tesnikishii.</title>
        <authorList>
            <person name="Kurbessoian T."/>
            <person name="Stajich J.E."/>
        </authorList>
    </citation>
    <scope>NUCLEOTIDE SEQUENCE</scope>
    <source>
        <strain evidence="1">JES_115</strain>
    </source>
</reference>
<dbReference type="Proteomes" id="UP001172680">
    <property type="component" value="Unassembled WGS sequence"/>
</dbReference>
<organism evidence="1 2">
    <name type="scientific">Coniosporium tulheliwenetii</name>
    <dbReference type="NCBI Taxonomy" id="3383036"/>
    <lineage>
        <taxon>Eukaryota</taxon>
        <taxon>Fungi</taxon>
        <taxon>Dikarya</taxon>
        <taxon>Ascomycota</taxon>
        <taxon>Pezizomycotina</taxon>
        <taxon>Dothideomycetes</taxon>
        <taxon>Dothideomycetes incertae sedis</taxon>
        <taxon>Coniosporium</taxon>
    </lineage>
</organism>
<gene>
    <name evidence="1" type="ORF">H2199_004642</name>
</gene>
<sequence>MADTMSETKVPPPIYTTKYKPHPTEKMKAAQWTGTKSVTVGEVPKPMITAPKDAIVHITHCTICGSDLHMYGGEMNMAMEKGDIMGHEAIGYVEEVGPEVKDFKAGDRVIILPVIACGECDYCQRQEYSLCDKTNPSKEMESLYGHRLSGIFGYSHLTGGYPGNQAEYCRVPNADLVLVKCPEDMPAKKALALADVTDTAWHGCELAEVGEGDVVGVWGCGPIGLSIQRLSLLRGAKKVYAVDVDTKRLAMAESFGMIPVDANKHKADEYILSVEPHGLDKGIEASGFRSTDSAAHKVMRATGLEGDSADTVSEVIKATRKCGNVALIGDFFFHTNMFPIGMLMEKTITLRGGQLMAQKYYPYLLNLVKEGKYDPSFVFTHEDDFENIPQIYDQQFHHTVPGGLKAVCGLRTAARWANRLLV</sequence>
<evidence type="ECO:0000313" key="1">
    <source>
        <dbReference type="EMBL" id="KAJ9643118.1"/>
    </source>
</evidence>
<comment type="caution">
    <text evidence="1">The sequence shown here is derived from an EMBL/GenBank/DDBJ whole genome shotgun (WGS) entry which is preliminary data.</text>
</comment>
<evidence type="ECO:0000313" key="2">
    <source>
        <dbReference type="Proteomes" id="UP001172680"/>
    </source>
</evidence>
<protein>
    <submittedName>
        <fullName evidence="1">Uncharacterized protein</fullName>
    </submittedName>
</protein>
<accession>A0ACC2Z5V7</accession>
<dbReference type="EMBL" id="JAPDRP010000012">
    <property type="protein sequence ID" value="KAJ9643118.1"/>
    <property type="molecule type" value="Genomic_DNA"/>
</dbReference>
<keyword evidence="2" id="KW-1185">Reference proteome</keyword>
<proteinExistence type="predicted"/>